<dbReference type="SMART" id="SM00364">
    <property type="entry name" value="LRR_BAC"/>
    <property type="match status" value="5"/>
</dbReference>
<dbReference type="SMART" id="SM00369">
    <property type="entry name" value="LRR_TYP"/>
    <property type="match status" value="6"/>
</dbReference>
<accession>A0A1G7HU76</accession>
<dbReference type="GO" id="GO:0005737">
    <property type="term" value="C:cytoplasm"/>
    <property type="evidence" value="ECO:0007669"/>
    <property type="project" value="TreeGrafter"/>
</dbReference>
<dbReference type="Pfam" id="PF23598">
    <property type="entry name" value="LRR_14"/>
    <property type="match status" value="1"/>
</dbReference>
<dbReference type="RefSeq" id="WP_074538566.1">
    <property type="nucleotide sequence ID" value="NZ_FNBD01000006.1"/>
</dbReference>
<dbReference type="PROSITE" id="PS51450">
    <property type="entry name" value="LRR"/>
    <property type="match status" value="2"/>
</dbReference>
<sequence>MKYLTLAILSFFNFLSCDTTTMTFEIMNHPEVLYNSSINPRNLTLNDIKIGDSVTVFDKSKINIRVLNYESQEDKKAKEIDFSLTKDIHVSYDEGYYYVLNYGRVQSLLLSGTALNAYKNISKEDIERVFGKADKITTTDDWDSGELTSTSYLYFDRNMEIYYRDDIRKGIWSISIGNLPRKDLLLIEDEKEKLEITSLDLSNSNLAEVPEIIKDFKDLKVLKLSKNAISKLPNWIGSLKHLETLEIELNNLEGLPEDIGKLSKLETIWFSNNHIKELPDSFCDLKSLTTLSIENNELTHLPKNIGNLSNLEFLFATNNSLYDIPESIGNMKNLYHLFLEKNRLKDLPTAIQHCKKLHKLRLTKNYILEENKAKIDSLTSCSPWFDLNPVKAIKFKNLKDTIIAVDGIYYYVK</sequence>
<dbReference type="Proteomes" id="UP000182114">
    <property type="component" value="Unassembled WGS sequence"/>
</dbReference>
<evidence type="ECO:0000313" key="5">
    <source>
        <dbReference type="Proteomes" id="UP000182114"/>
    </source>
</evidence>
<gene>
    <name evidence="4" type="ORF">SAMN04487992_106268</name>
</gene>
<dbReference type="Gene3D" id="3.80.10.10">
    <property type="entry name" value="Ribonuclease Inhibitor"/>
    <property type="match status" value="1"/>
</dbReference>
<feature type="domain" description="Disease resistance R13L4/SHOC-2-like LRR" evidence="3">
    <location>
        <begin position="236"/>
        <end position="314"/>
    </location>
</feature>
<evidence type="ECO:0000256" key="2">
    <source>
        <dbReference type="ARBA" id="ARBA00022737"/>
    </source>
</evidence>
<evidence type="ECO:0000259" key="3">
    <source>
        <dbReference type="Pfam" id="PF23598"/>
    </source>
</evidence>
<keyword evidence="1" id="KW-0433">Leucine-rich repeat</keyword>
<evidence type="ECO:0000313" key="4">
    <source>
        <dbReference type="EMBL" id="SDF03853.1"/>
    </source>
</evidence>
<dbReference type="InterPro" id="IPR003591">
    <property type="entry name" value="Leu-rich_rpt_typical-subtyp"/>
</dbReference>
<dbReference type="PANTHER" id="PTHR48051:SF1">
    <property type="entry name" value="RAS SUPPRESSOR PROTEIN 1"/>
    <property type="match status" value="1"/>
</dbReference>
<dbReference type="AlphaFoldDB" id="A0A1G7HU76"/>
<organism evidence="4 5">
    <name type="scientific">Cellulophaga baltica</name>
    <dbReference type="NCBI Taxonomy" id="76594"/>
    <lineage>
        <taxon>Bacteria</taxon>
        <taxon>Pseudomonadati</taxon>
        <taxon>Bacteroidota</taxon>
        <taxon>Flavobacteriia</taxon>
        <taxon>Flavobacteriales</taxon>
        <taxon>Flavobacteriaceae</taxon>
        <taxon>Cellulophaga</taxon>
    </lineage>
</organism>
<keyword evidence="5" id="KW-1185">Reference proteome</keyword>
<dbReference type="InterPro" id="IPR001611">
    <property type="entry name" value="Leu-rich_rpt"/>
</dbReference>
<name>A0A1G7HU76_9FLAO</name>
<proteinExistence type="predicted"/>
<dbReference type="PANTHER" id="PTHR48051">
    <property type="match status" value="1"/>
</dbReference>
<protein>
    <submittedName>
        <fullName evidence="4">Leucine rich repeat-containing protein</fullName>
    </submittedName>
</protein>
<dbReference type="SUPFAM" id="SSF52058">
    <property type="entry name" value="L domain-like"/>
    <property type="match status" value="1"/>
</dbReference>
<evidence type="ECO:0000256" key="1">
    <source>
        <dbReference type="ARBA" id="ARBA00022614"/>
    </source>
</evidence>
<dbReference type="InterPro" id="IPR055414">
    <property type="entry name" value="LRR_R13L4/SHOC2-like"/>
</dbReference>
<reference evidence="5" key="1">
    <citation type="submission" date="2016-10" db="EMBL/GenBank/DDBJ databases">
        <authorList>
            <person name="Varghese N."/>
            <person name="Submissions S."/>
        </authorList>
    </citation>
    <scope>NUCLEOTIDE SEQUENCE [LARGE SCALE GENOMIC DNA]</scope>
    <source>
        <strain evidence="5">DSM 24729</strain>
    </source>
</reference>
<keyword evidence="2" id="KW-0677">Repeat</keyword>
<dbReference type="EMBL" id="FNBD01000006">
    <property type="protein sequence ID" value="SDF03853.1"/>
    <property type="molecule type" value="Genomic_DNA"/>
</dbReference>
<dbReference type="InterPro" id="IPR032675">
    <property type="entry name" value="LRR_dom_sf"/>
</dbReference>
<dbReference type="InterPro" id="IPR050216">
    <property type="entry name" value="LRR_domain-containing"/>
</dbReference>